<accession>A0A0D7EHJ9</accession>
<evidence type="ECO:0000313" key="3">
    <source>
        <dbReference type="EMBL" id="KIZ40218.1"/>
    </source>
</evidence>
<evidence type="ECO:0000256" key="2">
    <source>
        <dbReference type="SAM" id="SignalP"/>
    </source>
</evidence>
<proteinExistence type="predicted"/>
<sequence>MPRIATLIAALVMCASAFTCAAIDAASARGGAENLMNSPGYQRRLQESRQQLRDQALRPQAAPRDAVGHRKPHRAKDRRHRRH</sequence>
<name>A0A0D7EHJ9_RHOPL</name>
<dbReference type="Proteomes" id="UP000032515">
    <property type="component" value="Unassembled WGS sequence"/>
</dbReference>
<feature type="signal peptide" evidence="2">
    <location>
        <begin position="1"/>
        <end position="21"/>
    </location>
</feature>
<reference evidence="3 4" key="1">
    <citation type="submission" date="2014-11" db="EMBL/GenBank/DDBJ databases">
        <title>Genomics and ecophysiology of heterotrophic nitrogen fixing bacteria isolated from estuarine surface water.</title>
        <authorList>
            <person name="Bentzon-Tilia M."/>
            <person name="Severin I."/>
            <person name="Hansen L.H."/>
            <person name="Riemann L."/>
        </authorList>
    </citation>
    <scope>NUCLEOTIDE SEQUENCE [LARGE SCALE GENOMIC DNA]</scope>
    <source>
        <strain evidence="3 4">BAL398</strain>
    </source>
</reference>
<feature type="compositionally biased region" description="Basic and acidic residues" evidence="1">
    <location>
        <begin position="46"/>
        <end position="56"/>
    </location>
</feature>
<gene>
    <name evidence="3" type="ORF">OO17_18285</name>
</gene>
<evidence type="ECO:0000313" key="4">
    <source>
        <dbReference type="Proteomes" id="UP000032515"/>
    </source>
</evidence>
<protein>
    <submittedName>
        <fullName evidence="3">Uncharacterized protein</fullName>
    </submittedName>
</protein>
<feature type="compositionally biased region" description="Basic residues" evidence="1">
    <location>
        <begin position="69"/>
        <end position="83"/>
    </location>
</feature>
<feature type="chain" id="PRO_5002319633" evidence="2">
    <location>
        <begin position="22"/>
        <end position="83"/>
    </location>
</feature>
<dbReference type="AlphaFoldDB" id="A0A0D7EHJ9"/>
<evidence type="ECO:0000256" key="1">
    <source>
        <dbReference type="SAM" id="MobiDB-lite"/>
    </source>
</evidence>
<feature type="region of interest" description="Disordered" evidence="1">
    <location>
        <begin position="46"/>
        <end position="83"/>
    </location>
</feature>
<organism evidence="3 4">
    <name type="scientific">Rhodopseudomonas palustris</name>
    <dbReference type="NCBI Taxonomy" id="1076"/>
    <lineage>
        <taxon>Bacteria</taxon>
        <taxon>Pseudomonadati</taxon>
        <taxon>Pseudomonadota</taxon>
        <taxon>Alphaproteobacteria</taxon>
        <taxon>Hyphomicrobiales</taxon>
        <taxon>Nitrobacteraceae</taxon>
        <taxon>Rhodopseudomonas</taxon>
    </lineage>
</organism>
<comment type="caution">
    <text evidence="3">The sequence shown here is derived from an EMBL/GenBank/DDBJ whole genome shotgun (WGS) entry which is preliminary data.</text>
</comment>
<dbReference type="PATRIC" id="fig|1076.23.peg.4080"/>
<dbReference type="EMBL" id="JXXE01000369">
    <property type="protein sequence ID" value="KIZ40218.1"/>
    <property type="molecule type" value="Genomic_DNA"/>
</dbReference>
<keyword evidence="2" id="KW-0732">Signal</keyword>